<evidence type="ECO:0000256" key="3">
    <source>
        <dbReference type="ARBA" id="ARBA00022927"/>
    </source>
</evidence>
<accession>A0AAD2K626</accession>
<dbReference type="GO" id="GO:0005802">
    <property type="term" value="C:trans-Golgi network"/>
    <property type="evidence" value="ECO:0007669"/>
    <property type="project" value="TreeGrafter"/>
</dbReference>
<feature type="compositionally biased region" description="Basic and acidic residues" evidence="7">
    <location>
        <begin position="1343"/>
        <end position="1369"/>
    </location>
</feature>
<dbReference type="GO" id="GO:0005829">
    <property type="term" value="C:cytosol"/>
    <property type="evidence" value="ECO:0007669"/>
    <property type="project" value="GOC"/>
</dbReference>
<evidence type="ECO:0000313" key="11">
    <source>
        <dbReference type="EMBL" id="CAK5280677.1"/>
    </source>
</evidence>
<evidence type="ECO:0000256" key="7">
    <source>
        <dbReference type="SAM" id="MobiDB-lite"/>
    </source>
</evidence>
<evidence type="ECO:0000256" key="4">
    <source>
        <dbReference type="ARBA" id="ARBA00023034"/>
    </source>
</evidence>
<dbReference type="InterPro" id="IPR056458">
    <property type="entry name" value="TPR_DOP1_M"/>
</dbReference>
<evidence type="ECO:0000256" key="1">
    <source>
        <dbReference type="ARBA" id="ARBA00004395"/>
    </source>
</evidence>
<feature type="domain" description="DOP1 N-terminal" evidence="8">
    <location>
        <begin position="38"/>
        <end position="327"/>
    </location>
</feature>
<protein>
    <recommendedName>
        <fullName evidence="13">Dopey N-terminal domain-containing protein</fullName>
    </recommendedName>
</protein>
<evidence type="ECO:0000259" key="9">
    <source>
        <dbReference type="Pfam" id="PF24597"/>
    </source>
</evidence>
<feature type="region of interest" description="Disordered" evidence="7">
    <location>
        <begin position="1342"/>
        <end position="1371"/>
    </location>
</feature>
<dbReference type="Pfam" id="PF24598">
    <property type="entry name" value="DOP1_C"/>
    <property type="match status" value="1"/>
</dbReference>
<dbReference type="GO" id="GO:0005768">
    <property type="term" value="C:endosome"/>
    <property type="evidence" value="ECO:0007669"/>
    <property type="project" value="TreeGrafter"/>
</dbReference>
<dbReference type="EMBL" id="CAVNYO010000440">
    <property type="protein sequence ID" value="CAK5280677.1"/>
    <property type="molecule type" value="Genomic_DNA"/>
</dbReference>
<feature type="domain" description="DOP1-like C-terminal" evidence="10">
    <location>
        <begin position="1250"/>
        <end position="1728"/>
    </location>
</feature>
<keyword evidence="3" id="KW-0653">Protein transport</keyword>
<keyword evidence="4" id="KW-0333">Golgi apparatus</keyword>
<dbReference type="Proteomes" id="UP001295794">
    <property type="component" value="Unassembled WGS sequence"/>
</dbReference>
<dbReference type="SUPFAM" id="SSF48371">
    <property type="entry name" value="ARM repeat"/>
    <property type="match status" value="1"/>
</dbReference>
<evidence type="ECO:0000259" key="8">
    <source>
        <dbReference type="Pfam" id="PF04118"/>
    </source>
</evidence>
<evidence type="ECO:0000256" key="2">
    <source>
        <dbReference type="ARBA" id="ARBA00022448"/>
    </source>
</evidence>
<evidence type="ECO:0000256" key="5">
    <source>
        <dbReference type="ARBA" id="ARBA00023136"/>
    </source>
</evidence>
<proteinExistence type="inferred from homology"/>
<name>A0AAD2K626_9AGAR</name>
<keyword evidence="12" id="KW-1185">Reference proteome</keyword>
<dbReference type="InterPro" id="IPR040314">
    <property type="entry name" value="DOP1"/>
</dbReference>
<keyword evidence="2" id="KW-0813">Transport</keyword>
<evidence type="ECO:0008006" key="13">
    <source>
        <dbReference type="Google" id="ProtNLM"/>
    </source>
</evidence>
<dbReference type="PANTHER" id="PTHR14042">
    <property type="entry name" value="DOPEY-RELATED"/>
    <property type="match status" value="1"/>
</dbReference>
<comment type="subcellular location">
    <subcellularLocation>
        <location evidence="1">Golgi apparatus membrane</location>
        <topology evidence="1">Peripheral membrane protein</topology>
    </subcellularLocation>
</comment>
<dbReference type="GO" id="GO:0000139">
    <property type="term" value="C:Golgi membrane"/>
    <property type="evidence" value="ECO:0007669"/>
    <property type="project" value="UniProtKB-SubCell"/>
</dbReference>
<feature type="domain" description="DOP1-like middle TPR" evidence="9">
    <location>
        <begin position="336"/>
        <end position="514"/>
    </location>
</feature>
<gene>
    <name evidence="11" type="ORF">MYCIT1_LOCUS31257</name>
</gene>
<dbReference type="PANTHER" id="PTHR14042:SF24">
    <property type="entry name" value="PROTEIN DOPEY-1 HOMOLOG"/>
    <property type="match status" value="1"/>
</dbReference>
<evidence type="ECO:0000259" key="10">
    <source>
        <dbReference type="Pfam" id="PF24598"/>
    </source>
</evidence>
<dbReference type="InterPro" id="IPR056457">
    <property type="entry name" value="DOP1_C"/>
</dbReference>
<comment type="caution">
    <text evidence="11">The sequence shown here is derived from an EMBL/GenBank/DDBJ whole genome shotgun (WGS) entry which is preliminary data.</text>
</comment>
<dbReference type="GO" id="GO:0015031">
    <property type="term" value="P:protein transport"/>
    <property type="evidence" value="ECO:0007669"/>
    <property type="project" value="UniProtKB-KW"/>
</dbReference>
<comment type="similarity">
    <text evidence="6">Belongs to the DOP1 family.</text>
</comment>
<evidence type="ECO:0000313" key="12">
    <source>
        <dbReference type="Proteomes" id="UP001295794"/>
    </source>
</evidence>
<dbReference type="Pfam" id="PF24597">
    <property type="entry name" value="TPR_DOP1_M"/>
    <property type="match status" value="1"/>
</dbReference>
<keyword evidence="5" id="KW-0472">Membrane</keyword>
<sequence>MSVPGAESNASDPNTSIKTWLSKRNSARAAAQQAFAADPKYKKYTQQVERCLNSFDNVHEWADCIAFLKTLLKTFQSYMQFKEIPRKLIVAKRLLQCLNPALPTGVHQRALDVYSHILAVLGAEGLKQDLALWSSGLFPFFEYAATSVKPALLNLYDTHYLPLQADLRPIMKSFILALLPGLEEETGEFFEKVMSLLDRLSGTVSPAFFFQNIWLVMLTTPAARGNALNLLSRRLPRLNAEEDISSIIGQDIGLMIRAFSAALEDDNLLVRRGALDLLLQTTRLDSVALRKAQADDRGILMRAATSVVLRRDLSLNRRLYTWLLGPDERSEVQMEYLRQHGLELLRRTLDDEMLSPSGEYADSRPFKIFISLLDKWEIGAPLTESLVFDAFKAVKRLVEEPGNSGEDVTMTASTLYEAVEPAVLWKQLLRRVFDEINSEDGSKTEAIRMVLFILRTFSQDDEIQTIHLPIIFAGLTDLLDAQLTKDVGRSLTPAVRETVILLEEILRQIPHTTLMAPVEGEGARPHSFAASFYGFSVPEATTSTNSAMPAPFASSFENLITLSRMCSRYLVDGNPSNPALLREVASQVMLLLERLVSRLESPLTAEWEPSEWLAAVLATLDHPQCNFTLVDRSISLIVVLQQHSPQLVVDERRTMGVMVKRLLKYLRPDLTVYHVRAVALIWALQGITHRKSHVESVLAEKLTARQPLEAFEAFGVLWRLTEDSFLPGFRFKMPMMIVLDSLKSEDVSLRRVGETWMRCSLRSYLRVLDPILFDLLDPAIQRTAYTHRVKGKEIQGYMYERSFDQHYAGHLLDLLLAIVRFGGQGFSKTARGSLIKGELLLSRVDGQGSYLDALVDVLLRFLQSEPKENHETSMLANNLAIQSTTVDLLQAIVARGEVDPVTVEVIQAVVVGKLYLCIHSGKLDLQNKLLHLLHSLISASAAEKPGNAESSSSASDTDATPHTVANTLLIQALVDGLSTPENRPVLQHWLDFVLMAVQLFQPALQNVVTPLNETLCKQILANLGDLLTVTFADGLFGDDLKSTATDAELGMLLGGLERLVLLSLAFPTESGGAGSAGGGVEDDTVENSSGLLGYVSTVFSSDTAPPVSDEQQLTARSAGYRSLHEAVRVLYLVWSTLAWEERSTWSSKDETLELIYSRTRLRCRRVLEHLFRVQSAEVFESIIDYWNRELPESQLPYEQAFELVDVLISSAQGVVHMVCESITIRMTGVSEKTKKQAINPDLTDAVLFKFLEQYLARLEGPIALQVWPRYLQLVKDVSGSTREYKPQTYPALRCLTVLAEKITQTTAMEDRRNRKELQETFGRLLDSCVMFIGRDQGSWIRRSVKENGRDSPAPDKDKEKEKEKEKEKAMVPTTASEEVFVQINGFIAGTAMPNLRRFLMDNDKVVAACTNVVYYIVGPAMKGKNTRPLDIDPVIVSIIREMTRIPAALKTWKPAVAELLNDNRLFNCTPDSAEKWKPIVKTLFDQDKTAFPELLTKVATAPSANIFTNREYEMLLRSLNIRRLSFVLLTGDKNFFLTQLPSIQEKLVDIFRNVTAPIVQSEVYLCIRVLLIRLSRHNLTSFWPVLLTEMYRVFEQLMTNLPSDGSEDLQLVLAASKCLDLLITLQSEEFQIHQWIFITDTVDAIYRPDGCFPEAMMDHLAEIVSSLPADTSSTFPVTPATPHAAMTTAAARPMRRPLLNGVRQLESMRDLVPFLTGVSIASYESVYASAGSVDWASVEAGILEDVFDGR</sequence>
<dbReference type="InterPro" id="IPR007249">
    <property type="entry name" value="DOP1_N"/>
</dbReference>
<evidence type="ECO:0000256" key="6">
    <source>
        <dbReference type="ARBA" id="ARBA00046326"/>
    </source>
</evidence>
<organism evidence="11 12">
    <name type="scientific">Mycena citricolor</name>
    <dbReference type="NCBI Taxonomy" id="2018698"/>
    <lineage>
        <taxon>Eukaryota</taxon>
        <taxon>Fungi</taxon>
        <taxon>Dikarya</taxon>
        <taxon>Basidiomycota</taxon>
        <taxon>Agaricomycotina</taxon>
        <taxon>Agaricomycetes</taxon>
        <taxon>Agaricomycetidae</taxon>
        <taxon>Agaricales</taxon>
        <taxon>Marasmiineae</taxon>
        <taxon>Mycenaceae</taxon>
        <taxon>Mycena</taxon>
    </lineage>
</organism>
<dbReference type="Pfam" id="PF04118">
    <property type="entry name" value="Dopey_N"/>
    <property type="match status" value="1"/>
</dbReference>
<dbReference type="InterPro" id="IPR016024">
    <property type="entry name" value="ARM-type_fold"/>
</dbReference>
<dbReference type="GO" id="GO:0006895">
    <property type="term" value="P:Golgi to endosome transport"/>
    <property type="evidence" value="ECO:0007669"/>
    <property type="project" value="InterPro"/>
</dbReference>
<reference evidence="11" key="1">
    <citation type="submission" date="2023-11" db="EMBL/GenBank/DDBJ databases">
        <authorList>
            <person name="De Vega J J."/>
            <person name="De Vega J J."/>
        </authorList>
    </citation>
    <scope>NUCLEOTIDE SEQUENCE</scope>
</reference>